<dbReference type="GO" id="GO:0000221">
    <property type="term" value="C:vacuolar proton-transporting V-type ATPase, V1 domain"/>
    <property type="evidence" value="ECO:0007669"/>
    <property type="project" value="TreeGrafter"/>
</dbReference>
<dbReference type="Pfam" id="PF03223">
    <property type="entry name" value="V-ATPase_C"/>
    <property type="match status" value="1"/>
</dbReference>
<dbReference type="Gene3D" id="1.20.1460.10">
    <property type="entry name" value="subunit c (vma5p) of the yeast v-atpase, domain 2"/>
    <property type="match status" value="1"/>
</dbReference>
<dbReference type="Gene3D" id="3.30.70.100">
    <property type="match status" value="1"/>
</dbReference>
<organism evidence="6 7">
    <name type="scientific">Protopolystoma xenopodis</name>
    <dbReference type="NCBI Taxonomy" id="117903"/>
    <lineage>
        <taxon>Eukaryota</taxon>
        <taxon>Metazoa</taxon>
        <taxon>Spiralia</taxon>
        <taxon>Lophotrochozoa</taxon>
        <taxon>Platyhelminthes</taxon>
        <taxon>Monogenea</taxon>
        <taxon>Polyopisthocotylea</taxon>
        <taxon>Polystomatidea</taxon>
        <taxon>Polystomatidae</taxon>
        <taxon>Protopolystoma</taxon>
    </lineage>
</organism>
<evidence type="ECO:0000313" key="7">
    <source>
        <dbReference type="Proteomes" id="UP000784294"/>
    </source>
</evidence>
<dbReference type="GO" id="GO:0005765">
    <property type="term" value="C:lysosomal membrane"/>
    <property type="evidence" value="ECO:0007669"/>
    <property type="project" value="TreeGrafter"/>
</dbReference>
<keyword evidence="3 5" id="KW-0375">Hydrogen ion transport</keyword>
<comment type="function">
    <text evidence="5">Subunit of the V1 complex of vacuolar(H+)-ATPase (V-ATPase), a multisubunit enzyme composed of a peripheral complex (V1) that hydrolyzes ATP and a membrane integral complex (V0) that translocates protons. V-ATPase is responsible for acidifying and maintaining the pH of intracellular compartments and in some cell types, is targeted to the plasma membrane, where it is responsible for acidifying the extracellular environment. Subunit C is necessary for the assembly of the catalytic sector of the enzyme and is likely to have a specific function in its catalytic activity.</text>
</comment>
<name>A0A448X673_9PLAT</name>
<accession>A0A448X673</accession>
<keyword evidence="4 5" id="KW-0406">Ion transport</keyword>
<comment type="subunit">
    <text evidence="5">V-ATPase is a heteromultimeric enzyme made up of two complexes: the ATP-hydrolytic V1 complex and the proton translocation V0 complex. The V1 complex consists of three catalytic AB heterodimers that form a heterohexamer, three peripheral stalks each consisting of EG heterodimers, one central rotor including subunits D and F, and the regulatory subunits C and H. The proton translocation complex V0 consists of the proton transport subunit a, a ring of proteolipid subunits c9c'', rotary subunit d, subunits e and f, and two accessory subunits.</text>
</comment>
<evidence type="ECO:0000256" key="5">
    <source>
        <dbReference type="RuleBase" id="RU364010"/>
    </source>
</evidence>
<keyword evidence="2 5" id="KW-0813">Transport</keyword>
<dbReference type="PANTHER" id="PTHR10137:SF0">
    <property type="entry name" value="V-TYPE PROTON ATPASE SUBUNIT C"/>
    <property type="match status" value="1"/>
</dbReference>
<keyword evidence="7" id="KW-1185">Reference proteome</keyword>
<proteinExistence type="inferred from homology"/>
<sequence>MSEFWMISLPAERNPDQVYQSLSTNLSKYNGLCVQYRFCIPTDLKVVGTLDLLVGLSDELSKLDLYAESITKKVAHYMGEVLEEQRHKLEDNLTVNGMTPSTFLIKFQWDSAKYPVKQTLRVLFDILSEQISKIESDLKVKSTAYNSIKGNLQSLEKRQTGSLLSRSLGDIVKKEQFVLGSSFFTTLVVVVSKASYSDWKSKYETLTEMVVPRSSELVIALSLIYEDQDNGLWTVTLFQKIVEDFKNRARENKFVVRDFTYDEKKIEECKNELTKLESDKKRQFAPLFRWLRVNFGEAFSALTHIKALRVFVESVLR</sequence>
<dbReference type="AlphaFoldDB" id="A0A448X673"/>
<dbReference type="InterPro" id="IPR036132">
    <property type="entry name" value="Vac_ATP_synth_c_sf"/>
</dbReference>
<dbReference type="PANTHER" id="PTHR10137">
    <property type="entry name" value="V-TYPE PROTON ATPASE SUBUNIT C"/>
    <property type="match status" value="1"/>
</dbReference>
<dbReference type="FunFam" id="3.30.70.100:FF:000002">
    <property type="entry name" value="V-type proton ATPase subunit C"/>
    <property type="match status" value="1"/>
</dbReference>
<dbReference type="GO" id="GO:0046961">
    <property type="term" value="F:proton-transporting ATPase activity, rotational mechanism"/>
    <property type="evidence" value="ECO:0007669"/>
    <property type="project" value="InterPro"/>
</dbReference>
<dbReference type="CDD" id="cd14785">
    <property type="entry name" value="V-ATPase_C"/>
    <property type="match status" value="1"/>
</dbReference>
<dbReference type="OrthoDB" id="6605928at2759"/>
<evidence type="ECO:0000256" key="1">
    <source>
        <dbReference type="ARBA" id="ARBA00006138"/>
    </source>
</evidence>
<protein>
    <recommendedName>
        <fullName evidence="5">V-type proton ATPase subunit C</fullName>
    </recommendedName>
</protein>
<gene>
    <name evidence="6" type="ORF">PXEA_LOCUS22518</name>
</gene>
<comment type="caution">
    <text evidence="6">The sequence shown here is derived from an EMBL/GenBank/DDBJ whole genome shotgun (WGS) entry which is preliminary data.</text>
</comment>
<dbReference type="InterPro" id="IPR004907">
    <property type="entry name" value="ATPase_V1-cplx_csu"/>
</dbReference>
<evidence type="ECO:0000256" key="4">
    <source>
        <dbReference type="ARBA" id="ARBA00023065"/>
    </source>
</evidence>
<evidence type="ECO:0000256" key="2">
    <source>
        <dbReference type="ARBA" id="ARBA00022448"/>
    </source>
</evidence>
<dbReference type="Gene3D" id="3.30.70.1180">
    <property type="entry name" value="Vacuolar atp synthase subunit c, domain 1"/>
    <property type="match status" value="1"/>
</dbReference>
<dbReference type="Proteomes" id="UP000784294">
    <property type="component" value="Unassembled WGS sequence"/>
</dbReference>
<comment type="similarity">
    <text evidence="1 5">Belongs to the V-ATPase C subunit family.</text>
</comment>
<evidence type="ECO:0000256" key="3">
    <source>
        <dbReference type="ARBA" id="ARBA00022781"/>
    </source>
</evidence>
<dbReference type="EMBL" id="CAAALY010100124">
    <property type="protein sequence ID" value="VEL29078.1"/>
    <property type="molecule type" value="Genomic_DNA"/>
</dbReference>
<reference evidence="6" key="1">
    <citation type="submission" date="2018-11" db="EMBL/GenBank/DDBJ databases">
        <authorList>
            <consortium name="Pathogen Informatics"/>
        </authorList>
    </citation>
    <scope>NUCLEOTIDE SEQUENCE</scope>
</reference>
<evidence type="ECO:0000313" key="6">
    <source>
        <dbReference type="EMBL" id="VEL29078.1"/>
    </source>
</evidence>
<dbReference type="SUPFAM" id="SSF118203">
    <property type="entry name" value="Vacuolar ATP synthase subunit C"/>
    <property type="match status" value="1"/>
</dbReference>